<dbReference type="AlphaFoldDB" id="A0A518CV66"/>
<keyword evidence="2" id="KW-1185">Reference proteome</keyword>
<dbReference type="EMBL" id="CP036290">
    <property type="protein sequence ID" value="QDU83101.1"/>
    <property type="molecule type" value="Genomic_DNA"/>
</dbReference>
<evidence type="ECO:0000313" key="1">
    <source>
        <dbReference type="EMBL" id="QDU83101.1"/>
    </source>
</evidence>
<evidence type="ECO:0000313" key="2">
    <source>
        <dbReference type="Proteomes" id="UP000319342"/>
    </source>
</evidence>
<proteinExistence type="predicted"/>
<accession>A0A518CV66</accession>
<sequence length="100" mass="10918">MARDFVLLKIDTERHTHGAEVAKRLRGDRTGGIPWSVVTDATGGELVASDGPEGNIGCPVSPAECAWFVEMVRRGAQRLEATDIARIAAELEEHARPLRR</sequence>
<protein>
    <submittedName>
        <fullName evidence="1">Uncharacterized protein</fullName>
    </submittedName>
</protein>
<name>A0A518CV66_9BACT</name>
<organism evidence="1 2">
    <name type="scientific">Rohdeia mirabilis</name>
    <dbReference type="NCBI Taxonomy" id="2528008"/>
    <lineage>
        <taxon>Bacteria</taxon>
        <taxon>Pseudomonadati</taxon>
        <taxon>Planctomycetota</taxon>
        <taxon>Planctomycetia</taxon>
        <taxon>Planctomycetia incertae sedis</taxon>
        <taxon>Rohdeia</taxon>
    </lineage>
</organism>
<dbReference type="Proteomes" id="UP000319342">
    <property type="component" value="Chromosome"/>
</dbReference>
<dbReference type="RefSeq" id="WP_145182207.1">
    <property type="nucleotide sequence ID" value="NZ_CP036290.1"/>
</dbReference>
<gene>
    <name evidence="1" type="ORF">Pla163_01970</name>
</gene>
<dbReference type="OrthoDB" id="267639at2"/>
<reference evidence="1 2" key="1">
    <citation type="submission" date="2019-02" db="EMBL/GenBank/DDBJ databases">
        <title>Deep-cultivation of Planctomycetes and their phenomic and genomic characterization uncovers novel biology.</title>
        <authorList>
            <person name="Wiegand S."/>
            <person name="Jogler M."/>
            <person name="Boedeker C."/>
            <person name="Pinto D."/>
            <person name="Vollmers J."/>
            <person name="Rivas-Marin E."/>
            <person name="Kohn T."/>
            <person name="Peeters S.H."/>
            <person name="Heuer A."/>
            <person name="Rast P."/>
            <person name="Oberbeckmann S."/>
            <person name="Bunk B."/>
            <person name="Jeske O."/>
            <person name="Meyerdierks A."/>
            <person name="Storesund J.E."/>
            <person name="Kallscheuer N."/>
            <person name="Luecker S."/>
            <person name="Lage O.M."/>
            <person name="Pohl T."/>
            <person name="Merkel B.J."/>
            <person name="Hornburger P."/>
            <person name="Mueller R.-W."/>
            <person name="Bruemmer F."/>
            <person name="Labrenz M."/>
            <person name="Spormann A.M."/>
            <person name="Op den Camp H."/>
            <person name="Overmann J."/>
            <person name="Amann R."/>
            <person name="Jetten M.S.M."/>
            <person name="Mascher T."/>
            <person name="Medema M.H."/>
            <person name="Devos D.P."/>
            <person name="Kaster A.-K."/>
            <person name="Ovreas L."/>
            <person name="Rohde M."/>
            <person name="Galperin M.Y."/>
            <person name="Jogler C."/>
        </authorList>
    </citation>
    <scope>NUCLEOTIDE SEQUENCE [LARGE SCALE GENOMIC DNA]</scope>
    <source>
        <strain evidence="1 2">Pla163</strain>
    </source>
</reference>